<comment type="function">
    <text evidence="8">Also involved in hydrogenase metallocenter assembly, probably by participating in the nickel insertion step. This function in hydrogenase biosynthesis requires chaperone activity and the presence of the metal-binding domain, but not PPIase activity.</text>
</comment>
<protein>
    <recommendedName>
        <fullName evidence="10">Peptidyl-prolyl cis-trans isomerase</fullName>
        <ecNumber evidence="10">5.2.1.8</ecNumber>
    </recommendedName>
</protein>
<evidence type="ECO:0000256" key="3">
    <source>
        <dbReference type="ARBA" id="ARBA00006577"/>
    </source>
</evidence>
<feature type="region of interest" description="Disordered" evidence="11">
    <location>
        <begin position="145"/>
        <end position="164"/>
    </location>
</feature>
<comment type="similarity">
    <text evidence="3 10">Belongs to the FKBP-type PPIase family.</text>
</comment>
<feature type="domain" description="PPIase FKBP-type" evidence="12">
    <location>
        <begin position="6"/>
        <end position="106"/>
    </location>
</feature>
<sequence>MKVAKNTVVSITYTLKDSEGNLIDSADASDPLAYLHGVGNLIPGMEKALDDRDNGETFQVVIPPEEGYGMFDEELIWELEKDQFAELGEVEEGLQFVLETEDDQVLVTVVDIKDDVVIVDGNHELADETLYFDITVVDVREATPEELEHGHAHGPGSAHDHDHG</sequence>
<evidence type="ECO:0000256" key="5">
    <source>
        <dbReference type="ARBA" id="ARBA00023110"/>
    </source>
</evidence>
<dbReference type="AlphaFoldDB" id="A0A2S8G7C7"/>
<comment type="catalytic activity">
    <reaction evidence="1 9 10">
        <text>[protein]-peptidylproline (omega=180) = [protein]-peptidylproline (omega=0)</text>
        <dbReference type="Rhea" id="RHEA:16237"/>
        <dbReference type="Rhea" id="RHEA-COMP:10747"/>
        <dbReference type="Rhea" id="RHEA-COMP:10748"/>
        <dbReference type="ChEBI" id="CHEBI:83833"/>
        <dbReference type="ChEBI" id="CHEBI:83834"/>
        <dbReference type="EC" id="5.2.1.8"/>
    </reaction>
</comment>
<proteinExistence type="inferred from homology"/>
<dbReference type="GO" id="GO:0005737">
    <property type="term" value="C:cytoplasm"/>
    <property type="evidence" value="ECO:0007669"/>
    <property type="project" value="UniProtKB-SubCell"/>
</dbReference>
<reference evidence="13 14" key="1">
    <citation type="submission" date="2018-02" db="EMBL/GenBank/DDBJ databases">
        <title>Comparative genomes isolates from brazilian mangrove.</title>
        <authorList>
            <person name="Araujo J.E."/>
            <person name="Taketani R.G."/>
            <person name="Silva M.C.P."/>
            <person name="Loureco M.V."/>
            <person name="Andreote F.D."/>
        </authorList>
    </citation>
    <scope>NUCLEOTIDE SEQUENCE [LARGE SCALE GENOMIC DNA]</scope>
    <source>
        <strain evidence="13 14">HEX-2 MGV</strain>
    </source>
</reference>
<evidence type="ECO:0000256" key="9">
    <source>
        <dbReference type="PROSITE-ProRule" id="PRU00277"/>
    </source>
</evidence>
<comment type="subcellular location">
    <subcellularLocation>
        <location evidence="2">Cytoplasm</location>
    </subcellularLocation>
</comment>
<dbReference type="EC" id="5.2.1.8" evidence="10"/>
<evidence type="ECO:0000256" key="2">
    <source>
        <dbReference type="ARBA" id="ARBA00004496"/>
    </source>
</evidence>
<evidence type="ECO:0000256" key="10">
    <source>
        <dbReference type="RuleBase" id="RU003915"/>
    </source>
</evidence>
<dbReference type="PANTHER" id="PTHR47861:SF3">
    <property type="entry name" value="FKBP-TYPE PEPTIDYL-PROLYL CIS-TRANS ISOMERASE SLYD"/>
    <property type="match status" value="1"/>
</dbReference>
<evidence type="ECO:0000256" key="4">
    <source>
        <dbReference type="ARBA" id="ARBA00022490"/>
    </source>
</evidence>
<dbReference type="Gene3D" id="3.10.50.40">
    <property type="match status" value="1"/>
</dbReference>
<comment type="caution">
    <text evidence="13">The sequence shown here is derived from an EMBL/GenBank/DDBJ whole genome shotgun (WGS) entry which is preliminary data.</text>
</comment>
<keyword evidence="6" id="KW-0143">Chaperone</keyword>
<keyword evidence="4" id="KW-0963">Cytoplasm</keyword>
<keyword evidence="5 9" id="KW-0697">Rotamase</keyword>
<dbReference type="InterPro" id="IPR046357">
    <property type="entry name" value="PPIase_dom_sf"/>
</dbReference>
<name>A0A2S8G7C7_9BACT</name>
<evidence type="ECO:0000256" key="1">
    <source>
        <dbReference type="ARBA" id="ARBA00000971"/>
    </source>
</evidence>
<dbReference type="RefSeq" id="WP_105349846.1">
    <property type="nucleotide sequence ID" value="NZ_PUIA01000014.1"/>
</dbReference>
<dbReference type="Proteomes" id="UP000240009">
    <property type="component" value="Unassembled WGS sequence"/>
</dbReference>
<dbReference type="GO" id="GO:0003755">
    <property type="term" value="F:peptidyl-prolyl cis-trans isomerase activity"/>
    <property type="evidence" value="ECO:0007669"/>
    <property type="project" value="UniProtKB-UniRule"/>
</dbReference>
<dbReference type="PANTHER" id="PTHR47861">
    <property type="entry name" value="FKBP-TYPE PEPTIDYL-PROLYL CIS-TRANS ISOMERASE SLYD"/>
    <property type="match status" value="1"/>
</dbReference>
<dbReference type="Pfam" id="PF00254">
    <property type="entry name" value="FKBP_C"/>
    <property type="match status" value="1"/>
</dbReference>
<evidence type="ECO:0000313" key="13">
    <source>
        <dbReference type="EMBL" id="PQO40358.1"/>
    </source>
</evidence>
<gene>
    <name evidence="13" type="ORF">C5Y96_01840</name>
</gene>
<dbReference type="PROSITE" id="PS50059">
    <property type="entry name" value="FKBP_PPIASE"/>
    <property type="match status" value="1"/>
</dbReference>
<accession>A0A2S8G7C7</accession>
<evidence type="ECO:0000256" key="11">
    <source>
        <dbReference type="SAM" id="MobiDB-lite"/>
    </source>
</evidence>
<dbReference type="OrthoDB" id="9808891at2"/>
<evidence type="ECO:0000256" key="7">
    <source>
        <dbReference type="ARBA" id="ARBA00023235"/>
    </source>
</evidence>
<organism evidence="13 14">
    <name type="scientific">Blastopirellula marina</name>
    <dbReference type="NCBI Taxonomy" id="124"/>
    <lineage>
        <taxon>Bacteria</taxon>
        <taxon>Pseudomonadati</taxon>
        <taxon>Planctomycetota</taxon>
        <taxon>Planctomycetia</taxon>
        <taxon>Pirellulales</taxon>
        <taxon>Pirellulaceae</taxon>
        <taxon>Blastopirellula</taxon>
    </lineage>
</organism>
<keyword evidence="7 9" id="KW-0413">Isomerase</keyword>
<evidence type="ECO:0000256" key="6">
    <source>
        <dbReference type="ARBA" id="ARBA00023186"/>
    </source>
</evidence>
<dbReference type="GO" id="GO:0042026">
    <property type="term" value="P:protein refolding"/>
    <property type="evidence" value="ECO:0007669"/>
    <property type="project" value="UniProtKB-ARBA"/>
</dbReference>
<evidence type="ECO:0000313" key="14">
    <source>
        <dbReference type="Proteomes" id="UP000240009"/>
    </source>
</evidence>
<evidence type="ECO:0000259" key="12">
    <source>
        <dbReference type="PROSITE" id="PS50059"/>
    </source>
</evidence>
<dbReference type="SUPFAM" id="SSF54534">
    <property type="entry name" value="FKBP-like"/>
    <property type="match status" value="1"/>
</dbReference>
<evidence type="ECO:0000256" key="8">
    <source>
        <dbReference type="ARBA" id="ARBA00037071"/>
    </source>
</evidence>
<dbReference type="InterPro" id="IPR001179">
    <property type="entry name" value="PPIase_FKBP_dom"/>
</dbReference>
<dbReference type="EMBL" id="PUIA01000014">
    <property type="protein sequence ID" value="PQO40358.1"/>
    <property type="molecule type" value="Genomic_DNA"/>
</dbReference>